<protein>
    <submittedName>
        <fullName evidence="2">Uncharacterized protein</fullName>
    </submittedName>
</protein>
<evidence type="ECO:0000256" key="1">
    <source>
        <dbReference type="SAM" id="MobiDB-lite"/>
    </source>
</evidence>
<comment type="caution">
    <text evidence="2">The sequence shown here is derived from an EMBL/GenBank/DDBJ whole genome shotgun (WGS) entry which is preliminary data.</text>
</comment>
<accession>A0ABV3DH39</accession>
<gene>
    <name evidence="2" type="ORF">AB0C36_14655</name>
</gene>
<feature type="region of interest" description="Disordered" evidence="1">
    <location>
        <begin position="301"/>
        <end position="386"/>
    </location>
</feature>
<organism evidence="2 3">
    <name type="scientific">Streptodolium elevatio</name>
    <dbReference type="NCBI Taxonomy" id="3157996"/>
    <lineage>
        <taxon>Bacteria</taxon>
        <taxon>Bacillati</taxon>
        <taxon>Actinomycetota</taxon>
        <taxon>Actinomycetes</taxon>
        <taxon>Kitasatosporales</taxon>
        <taxon>Streptomycetaceae</taxon>
        <taxon>Streptodolium</taxon>
    </lineage>
</organism>
<feature type="compositionally biased region" description="Pro residues" evidence="1">
    <location>
        <begin position="269"/>
        <end position="289"/>
    </location>
</feature>
<dbReference type="RefSeq" id="WP_358353659.1">
    <property type="nucleotide sequence ID" value="NZ_JBEZFP010000031.1"/>
</dbReference>
<name>A0ABV3DH39_9ACTN</name>
<dbReference type="Proteomes" id="UP001551482">
    <property type="component" value="Unassembled WGS sequence"/>
</dbReference>
<proteinExistence type="predicted"/>
<evidence type="ECO:0000313" key="3">
    <source>
        <dbReference type="Proteomes" id="UP001551482"/>
    </source>
</evidence>
<evidence type="ECO:0000313" key="2">
    <source>
        <dbReference type="EMBL" id="MEU8134742.1"/>
    </source>
</evidence>
<sequence length="386" mass="40265">MGFFDADLPPVPEEMGGHVLYARAEGASYGVHARDYVVPAVLPWVRRLGVGPDTQVWLRRVDVWTGGFSLELAVFRRIVRSAPSLGPTMRDDPSVLRIGLVMADGTRATSVGRGYPLPAPPGAPGLDTDPDDLPHEGGDGSGEGDGAAGTDLGEVGAGRGAGTGKAARRRLGIALMARGGSMHNTSYHAEVPLLPPEGPVAVVVEWPAEHVPETRTELDGTAIREAAGDAAEVWPDLPRRPDGAFRAYPRLTYYAAAPQPAGGMVSPGPGLPGPPQLPSPYSTPPYPPPFPMPPYPDAPYHLGAPPPPHAAGTWQGRPPYAPPAYGVAYGPPPYGPPPFTPHPQSVPPHLRPPEGPPPRDDEPDEPSPSPATPPSSESDGRGNGVG</sequence>
<reference evidence="2 3" key="1">
    <citation type="submission" date="2024-06" db="EMBL/GenBank/DDBJ databases">
        <title>The Natural Products Discovery Center: Release of the First 8490 Sequenced Strains for Exploring Actinobacteria Biosynthetic Diversity.</title>
        <authorList>
            <person name="Kalkreuter E."/>
            <person name="Kautsar S.A."/>
            <person name="Yang D."/>
            <person name="Bader C.D."/>
            <person name="Teijaro C.N."/>
            <person name="Fluegel L."/>
            <person name="Davis C.M."/>
            <person name="Simpson J.R."/>
            <person name="Lauterbach L."/>
            <person name="Steele A.D."/>
            <person name="Gui C."/>
            <person name="Meng S."/>
            <person name="Li G."/>
            <person name="Viehrig K."/>
            <person name="Ye F."/>
            <person name="Su P."/>
            <person name="Kiefer A.F."/>
            <person name="Nichols A."/>
            <person name="Cepeda A.J."/>
            <person name="Yan W."/>
            <person name="Fan B."/>
            <person name="Jiang Y."/>
            <person name="Adhikari A."/>
            <person name="Zheng C.-J."/>
            <person name="Schuster L."/>
            <person name="Cowan T.M."/>
            <person name="Smanski M.J."/>
            <person name="Chevrette M.G."/>
            <person name="De Carvalho L.P.S."/>
            <person name="Shen B."/>
        </authorList>
    </citation>
    <scope>NUCLEOTIDE SEQUENCE [LARGE SCALE GENOMIC DNA]</scope>
    <source>
        <strain evidence="2 3">NPDC048946</strain>
    </source>
</reference>
<keyword evidence="3" id="KW-1185">Reference proteome</keyword>
<feature type="region of interest" description="Disordered" evidence="1">
    <location>
        <begin position="110"/>
        <end position="163"/>
    </location>
</feature>
<dbReference type="EMBL" id="JBEZFP010000031">
    <property type="protein sequence ID" value="MEU8134742.1"/>
    <property type="molecule type" value="Genomic_DNA"/>
</dbReference>
<feature type="compositionally biased region" description="Pro residues" evidence="1">
    <location>
        <begin position="330"/>
        <end position="356"/>
    </location>
</feature>
<feature type="region of interest" description="Disordered" evidence="1">
    <location>
        <begin position="265"/>
        <end position="289"/>
    </location>
</feature>